<evidence type="ECO:0000259" key="1">
    <source>
        <dbReference type="Pfam" id="PF01352"/>
    </source>
</evidence>
<protein>
    <recommendedName>
        <fullName evidence="1">KRAB domain-containing protein</fullName>
    </recommendedName>
</protein>
<sequence length="94" mass="10734">WNKVTLCFTVWQNLELAVLFHQRERALLDPTQRALYRTSCQENNETVSSSGKESCSPGVIRAVGSPKEPEYFFGSSPCPLFFTLSVILEQCLFW</sequence>
<dbReference type="AlphaFoldDB" id="A0A8C0FWW7"/>
<reference evidence="2" key="1">
    <citation type="submission" date="2025-08" db="UniProtKB">
        <authorList>
            <consortium name="Ensembl"/>
        </authorList>
    </citation>
    <scope>IDENTIFICATION</scope>
</reference>
<dbReference type="Proteomes" id="UP000694404">
    <property type="component" value="Unplaced"/>
</dbReference>
<dbReference type="GO" id="GO:0006355">
    <property type="term" value="P:regulation of DNA-templated transcription"/>
    <property type="evidence" value="ECO:0007669"/>
    <property type="project" value="InterPro"/>
</dbReference>
<feature type="domain" description="KRAB" evidence="1">
    <location>
        <begin position="16"/>
        <end position="51"/>
    </location>
</feature>
<dbReference type="Pfam" id="PF01352">
    <property type="entry name" value="KRAB"/>
    <property type="match status" value="1"/>
</dbReference>
<proteinExistence type="predicted"/>
<evidence type="ECO:0000313" key="2">
    <source>
        <dbReference type="Ensembl" id="ENSCABP00000000207.1"/>
    </source>
</evidence>
<name>A0A8C0FWW7_CHEAB</name>
<dbReference type="Gene3D" id="6.10.140.140">
    <property type="match status" value="1"/>
</dbReference>
<dbReference type="InterPro" id="IPR036051">
    <property type="entry name" value="KRAB_dom_sf"/>
</dbReference>
<reference evidence="2" key="2">
    <citation type="submission" date="2025-09" db="UniProtKB">
        <authorList>
            <consortium name="Ensembl"/>
        </authorList>
    </citation>
    <scope>IDENTIFICATION</scope>
</reference>
<dbReference type="InterPro" id="IPR001909">
    <property type="entry name" value="KRAB"/>
</dbReference>
<dbReference type="Ensembl" id="ENSCABT00000000228.1">
    <property type="protein sequence ID" value="ENSCABP00000000207.1"/>
    <property type="gene ID" value="ENSCABG00000000187.1"/>
</dbReference>
<evidence type="ECO:0000313" key="3">
    <source>
        <dbReference type="Proteomes" id="UP000694404"/>
    </source>
</evidence>
<accession>A0A8C0FWW7</accession>
<keyword evidence="3" id="KW-1185">Reference proteome</keyword>
<dbReference type="SUPFAM" id="SSF109640">
    <property type="entry name" value="KRAB domain (Kruppel-associated box)"/>
    <property type="match status" value="1"/>
</dbReference>
<organism evidence="2 3">
    <name type="scientific">Chelonoidis abingdonii</name>
    <name type="common">Abingdon island giant tortoise</name>
    <name type="synonym">Testudo abingdonii</name>
    <dbReference type="NCBI Taxonomy" id="106734"/>
    <lineage>
        <taxon>Eukaryota</taxon>
        <taxon>Metazoa</taxon>
        <taxon>Chordata</taxon>
        <taxon>Craniata</taxon>
        <taxon>Vertebrata</taxon>
        <taxon>Euteleostomi</taxon>
        <taxon>Archelosauria</taxon>
        <taxon>Testudinata</taxon>
        <taxon>Testudines</taxon>
        <taxon>Cryptodira</taxon>
        <taxon>Durocryptodira</taxon>
        <taxon>Testudinoidea</taxon>
        <taxon>Testudinidae</taxon>
        <taxon>Chelonoidis</taxon>
    </lineage>
</organism>
<dbReference type="GeneTree" id="ENSGT01040000240533"/>